<evidence type="ECO:0000313" key="11">
    <source>
        <dbReference type="EMBL" id="CAL4760438.1"/>
    </source>
</evidence>
<feature type="domain" description="Membrane transport protein MMPL" evidence="9">
    <location>
        <begin position="280"/>
        <end position="522"/>
    </location>
</feature>
<comment type="similarity">
    <text evidence="2">Belongs to the resistance-nodulation-cell division (RND) (TC 2.A.6) family. MmpL subfamily.</text>
</comment>
<feature type="transmembrane region" description="Helical" evidence="8">
    <location>
        <begin position="808"/>
        <end position="828"/>
    </location>
</feature>
<protein>
    <submittedName>
        <fullName evidence="11">Protein ECERIFERUM 3</fullName>
    </submittedName>
</protein>
<evidence type="ECO:0000259" key="9">
    <source>
        <dbReference type="Pfam" id="PF03176"/>
    </source>
</evidence>
<feature type="compositionally biased region" description="Basic residues" evidence="7">
    <location>
        <begin position="2688"/>
        <end position="2699"/>
    </location>
</feature>
<feature type="transmembrane region" description="Helical" evidence="8">
    <location>
        <begin position="1351"/>
        <end position="1372"/>
    </location>
</feature>
<keyword evidence="4 8" id="KW-0812">Transmembrane</keyword>
<evidence type="ECO:0000313" key="12">
    <source>
        <dbReference type="Proteomes" id="UP001152797"/>
    </source>
</evidence>
<dbReference type="PANTHER" id="PTHR33406">
    <property type="entry name" value="MEMBRANE PROTEIN MJ1562-RELATED"/>
    <property type="match status" value="1"/>
</dbReference>
<evidence type="ECO:0000256" key="5">
    <source>
        <dbReference type="ARBA" id="ARBA00022989"/>
    </source>
</evidence>
<gene>
    <name evidence="10" type="ORF">C1SCF055_LOCUS1650</name>
</gene>
<feature type="transmembrane region" description="Helical" evidence="8">
    <location>
        <begin position="735"/>
        <end position="754"/>
    </location>
</feature>
<feature type="region of interest" description="Disordered" evidence="7">
    <location>
        <begin position="1295"/>
        <end position="1321"/>
    </location>
</feature>
<evidence type="ECO:0000256" key="4">
    <source>
        <dbReference type="ARBA" id="ARBA00022692"/>
    </source>
</evidence>
<reference evidence="11 12" key="2">
    <citation type="submission" date="2024-05" db="EMBL/GenBank/DDBJ databases">
        <authorList>
            <person name="Chen Y."/>
            <person name="Shah S."/>
            <person name="Dougan E. K."/>
            <person name="Thang M."/>
            <person name="Chan C."/>
        </authorList>
    </citation>
    <scope>NUCLEOTIDE SEQUENCE [LARGE SCALE GENOMIC DNA]</scope>
</reference>
<feature type="transmembrane region" description="Helical" evidence="8">
    <location>
        <begin position="1759"/>
        <end position="1781"/>
    </location>
</feature>
<keyword evidence="12" id="KW-1185">Reference proteome</keyword>
<dbReference type="GO" id="GO:0005886">
    <property type="term" value="C:plasma membrane"/>
    <property type="evidence" value="ECO:0007669"/>
    <property type="project" value="UniProtKB-SubCell"/>
</dbReference>
<evidence type="ECO:0000256" key="7">
    <source>
        <dbReference type="SAM" id="MobiDB-lite"/>
    </source>
</evidence>
<feature type="transmembrane region" description="Helical" evidence="8">
    <location>
        <begin position="316"/>
        <end position="334"/>
    </location>
</feature>
<feature type="transmembrane region" description="Helical" evidence="8">
    <location>
        <begin position="1679"/>
        <end position="1698"/>
    </location>
</feature>
<feature type="transmembrane region" description="Helical" evidence="8">
    <location>
        <begin position="2041"/>
        <end position="2061"/>
    </location>
</feature>
<feature type="region of interest" description="Disordered" evidence="7">
    <location>
        <begin position="2566"/>
        <end position="2609"/>
    </location>
</feature>
<dbReference type="SUPFAM" id="SSF82866">
    <property type="entry name" value="Multidrug efflux transporter AcrB transmembrane domain"/>
    <property type="match status" value="4"/>
</dbReference>
<dbReference type="EMBL" id="CAMXCT020000055">
    <property type="protein sequence ID" value="CAL1126501.1"/>
    <property type="molecule type" value="Genomic_DNA"/>
</dbReference>
<sequence>MRMQRTQCAQWMLWYRLVLFAWTAVLIAGGAVAWKFISERGFHLPAIPGSQYDKEEQSYLGFFGDGVDGAQAALVLGSDSPVMAMTNVSTCQIKPALQQVGSTGNTFQLELSCQNESAPGGGCITSSQLRSEVYSLVSMFMSNMMSPENLSHFLELQVEPMLDAAPEMLACPHVEDTFQKNLAEASFQVEESLRQKMPNCDLAVLSFWSLPPQQFQRNLTFAEFKFEVTVTLPAGSFWNVFQKLLSSKSQEQIMVAVRAHTCNGLPVADFSQEALQVANILKDVAEAAEGIDGTNLKAEVMSFAIIVESIRDGVEVVMAMSTGTLPLGIAVLAYMVGNPRLVIIAIINVLAAVTGSVLVMECLVTHLMPVSIFTPPFLIAVVLSMSIDYALFLLSRFQKETAAGAAAAEAMAISLSTSGRIVAQAGVILACCFACLLMTPVQLVSAMGAGGLVAVAVAMAANLTLTPALILGTRPTFWISKPNAPCRPCRQAPEGDAEAPAGDEELHVPNVSMGFWRRFGERLTSCAKPLLFLILLSAAPCVWKDSMPSSDMLGFTPALPQGSSTAKIFHSIGEEFGYEVLFPTTIGLVAPAEVNLEAWRLQACKALQEIGEEVYRSDFTSSTFMSEVIIDGKCLAVDVAGSLLKWWQTNGQEGTVVYIDYPLNPLSIDGQRWTKSLQRAVEDHHRGRWYVHGYGPLLSSQSGEIREFFPYLVVATVCAVLLISICFTRSVLWSLRALLCLFWMLAVLWCLSSLVFPEGLYYIVPSMMLPFLVGVALDYDIFYTEAVLEECNGGLPVKKAGIKALEKTANIITAAGVVMIIAFCPLLLSSTLVLKQIGFMAIGGLSISAFWNTKVAMPVCLHFFGKHSFWPRNLEKKQRCQQPIDAIFLGHPAYLVDTFTLLTSPDTEKPWSASWWMYLFLPVLWLFGFVGAHILRRLGLPNHVVLDDYEYNGLHVQTWGVLHFGRHFRNSLELHDARRNVRAAASRAEKTGARVLGLGALNKAESLNRGGLDLVQHLPLSRSMCVTHGDHLTAAAVVENVLRLVARFPEFREKIFMTGATGKTGKAVALALLRRGVSVMCHSGSKQRRDELETHGLATASHLRDGADCGMWIVGKYDQLVNQVMPLSAVACVFAVPNPVNPVSRSDVMVYAGATMQIDESRLKGQRANLKLLRQEIYACNAATLLLASGSKQFDDLGEVDPLTLEGYLEGAESIGITLKPLEDLHSKGRFKIEASFDRENWWRKKWWVRRCGGGGALRAGELAFIGGIRCFLQEVQIHGLQRALSAGDVAFGETANAPASRPRSKPSSDTDRRRRLHQQQRRVLVRSPTAGLLGIGLDCDVTAMSGSQHAVLISFGVELLAFLIAGGAVAWKFISERGFHLPAIPGSQYDKEEQSYLGFFGDGVDGAQAALVLGSDSPVMAMTNVSTCQIKPALQQVGSTGNTFQLELSCQNESAPGGGCITSSQLRSEVYSLVSMFMSNMMSPENLSHFLELQVEPMLDAAPEMLACPHVEDTFQKNLAEASFQVEESLRQKMPNCDLAVLSFWSLPPQQFQRNLTFAEFKFEVTVTLPAGSFWNVFQKLLSSKSQEQIMVAVRAHTCNGLPVADFSQEALQVANILKDVAEAAEGIDGTNLKAEVMSFAIIVESIRDGVEVVMAMSTGTLPLGIAVLAYMVGNPRLVIIAIINVLAAVTGSVLVMECLVTHLMPVSIFTPPFLIAVVLSMSIDYALFLLSRFQKETAAGAAAAEAMAISLSTSGRIVAQAGVILACCFACLLMTPVQLVSAMGAGGLVAVAVAMAANLTLTPALILGTRPTFWISKPNAPCRPCRQAPEGDAEAPAGDEELHVPNVSMGFWRRFGERLTSCAKPLLFLILLSAAPCVWKDSMPSSDMLGFTPALPQGSSTAKIFHSIGEEFGYEVLFPTTIGLVAPAEVNLEEWRLQACKALQEIGEEVYRSDFTSSTFMSEVIIDGKCLAVDVAGSLLKWWQTNGQEGLYYIVPSMMLPFLVGVALDYDIFYTEAVLEECNGGLPVKKAGIKALEKTANIITAAGVVMIIAFCPLLLSSTLVLKQIGFMAIGGLSISAFWNTKVAMPVCLHFFGKHSFWPRNLEKKQRCQQPIDAIFLGHPAYLVDTFTLLTSPDTEKPWSASWWMYLFLPVLWLLGFVGAHILRRLGLPNHVVLDDYEYNGLHVQTWGVLHFGRHFRNSLELHDARRNVRAAASRAEKTGARVLGLGALNKAESLNRGGLDLVQHLPLSRSMCVTHGDHLTAAAVVENVLRLVARFPEFREKIFMTGATGKTGKAVALALLRRGVSVMCHSGSKQRRDELETHGLATASHLRDGADCGMWIVGKYDQLVNQVMPLSAVACVFAVPNPVNPVSRSDVMVYAGATMQIDESRLKGQRANLKLLRQEIYACNAATLLLASGSKQFDDLGEVDPLTLEGYLEGAESIGITLKPLEDLHSKGRFKIEASFDRENWWRKKWWVRRCGGGGALRAGELAFIGGIRCFLQEVQIHGLQRALSAGDVAFGQTANAPASRPRLGYSLGSQTEIAVLEVETLIGHGQAPTLAPAATPGPGQVSNCSRSKRPLTGKTGGEKNGGFEGHENCSHTGRSSTGLAVDIEIYVCGVFVPNVFPCIFPKDNPKLRRCFLPEVQIHGLQRALSAGDVAFGETANAPASRPRLKPSSDTDRRRRLHQQQRRVLVRSPTVQDRSVL</sequence>
<proteinExistence type="inferred from homology"/>
<comment type="caution">
    <text evidence="10">The sequence shown here is derived from an EMBL/GenBank/DDBJ whole genome shotgun (WGS) entry which is preliminary data.</text>
</comment>
<feature type="transmembrane region" description="Helical" evidence="8">
    <location>
        <begin position="708"/>
        <end position="728"/>
    </location>
</feature>
<dbReference type="Gene3D" id="1.20.1640.10">
    <property type="entry name" value="Multidrug efflux transporter AcrB transmembrane domain"/>
    <property type="match status" value="4"/>
</dbReference>
<dbReference type="EMBL" id="CAMXCT030000055">
    <property type="protein sequence ID" value="CAL4760438.1"/>
    <property type="molecule type" value="Genomic_DNA"/>
</dbReference>
<reference evidence="10" key="1">
    <citation type="submission" date="2022-10" db="EMBL/GenBank/DDBJ databases">
        <authorList>
            <person name="Chen Y."/>
            <person name="Dougan E. K."/>
            <person name="Chan C."/>
            <person name="Rhodes N."/>
            <person name="Thang M."/>
        </authorList>
    </citation>
    <scope>NUCLEOTIDE SEQUENCE</scope>
</reference>
<feature type="transmembrane region" description="Helical" evidence="8">
    <location>
        <begin position="915"/>
        <end position="935"/>
    </location>
</feature>
<dbReference type="PANTHER" id="PTHR33406:SF6">
    <property type="entry name" value="MEMBRANE PROTEIN YDGH-RELATED"/>
    <property type="match status" value="1"/>
</dbReference>
<accession>A0A9P1BGS8</accession>
<feature type="domain" description="Membrane transport protein MMPL" evidence="9">
    <location>
        <begin position="661"/>
        <end position="876"/>
    </location>
</feature>
<evidence type="ECO:0000313" key="10">
    <source>
        <dbReference type="EMBL" id="CAI3973126.1"/>
    </source>
</evidence>
<feature type="transmembrane region" description="Helical" evidence="8">
    <location>
        <begin position="341"/>
        <end position="360"/>
    </location>
</feature>
<feature type="transmembrane region" description="Helical" evidence="8">
    <location>
        <begin position="884"/>
        <end position="903"/>
    </location>
</feature>
<dbReference type="InterPro" id="IPR004869">
    <property type="entry name" value="MMPL_dom"/>
</dbReference>
<dbReference type="InterPro" id="IPR050545">
    <property type="entry name" value="Mycobact_MmpL"/>
</dbReference>
<feature type="compositionally biased region" description="Gly residues" evidence="7">
    <location>
        <begin position="2589"/>
        <end position="2598"/>
    </location>
</feature>
<evidence type="ECO:0000256" key="8">
    <source>
        <dbReference type="SAM" id="Phobius"/>
    </source>
</evidence>
<feature type="transmembrane region" description="Helical" evidence="8">
    <location>
        <begin position="1787"/>
        <end position="1809"/>
    </location>
</feature>
<feature type="transmembrane region" description="Helical" evidence="8">
    <location>
        <begin position="840"/>
        <end position="864"/>
    </location>
</feature>
<evidence type="ECO:0000256" key="2">
    <source>
        <dbReference type="ARBA" id="ARBA00010157"/>
    </source>
</evidence>
<feature type="transmembrane region" description="Helical" evidence="8">
    <location>
        <begin position="1710"/>
        <end position="1732"/>
    </location>
</feature>
<dbReference type="EMBL" id="CAMXCT010000055">
    <property type="protein sequence ID" value="CAI3973126.1"/>
    <property type="molecule type" value="Genomic_DNA"/>
</dbReference>
<evidence type="ECO:0000256" key="3">
    <source>
        <dbReference type="ARBA" id="ARBA00022475"/>
    </source>
</evidence>
<name>A0A9P1BGS8_9DINO</name>
<dbReference type="Proteomes" id="UP001152797">
    <property type="component" value="Unassembled WGS sequence"/>
</dbReference>
<keyword evidence="5 8" id="KW-1133">Transmembrane helix</keyword>
<organism evidence="10">
    <name type="scientific">Cladocopium goreaui</name>
    <dbReference type="NCBI Taxonomy" id="2562237"/>
    <lineage>
        <taxon>Eukaryota</taxon>
        <taxon>Sar</taxon>
        <taxon>Alveolata</taxon>
        <taxon>Dinophyceae</taxon>
        <taxon>Suessiales</taxon>
        <taxon>Symbiodiniaceae</taxon>
        <taxon>Cladocopium</taxon>
    </lineage>
</organism>
<evidence type="ECO:0000256" key="1">
    <source>
        <dbReference type="ARBA" id="ARBA00004651"/>
    </source>
</evidence>
<dbReference type="Pfam" id="PF03176">
    <property type="entry name" value="MMPL"/>
    <property type="match status" value="4"/>
</dbReference>
<feature type="transmembrane region" description="Helical" evidence="8">
    <location>
        <begin position="421"/>
        <end position="443"/>
    </location>
</feature>
<keyword evidence="6 8" id="KW-0472">Membrane</keyword>
<dbReference type="SUPFAM" id="SSF51735">
    <property type="entry name" value="NAD(P)-binding Rossmann-fold domains"/>
    <property type="match status" value="2"/>
</dbReference>
<feature type="domain" description="Membrane transport protein MMPL" evidence="9">
    <location>
        <begin position="1618"/>
        <end position="1860"/>
    </location>
</feature>
<feature type="transmembrane region" description="Helical" evidence="8">
    <location>
        <begin position="2148"/>
        <end position="2168"/>
    </location>
</feature>
<feature type="transmembrane region" description="Helical" evidence="8">
    <location>
        <begin position="372"/>
        <end position="394"/>
    </location>
</feature>
<evidence type="ECO:0000256" key="6">
    <source>
        <dbReference type="ARBA" id="ARBA00023136"/>
    </source>
</evidence>
<feature type="domain" description="Membrane transport protein MMPL" evidence="9">
    <location>
        <begin position="1975"/>
        <end position="2109"/>
    </location>
</feature>
<feature type="transmembrane region" description="Helical" evidence="8">
    <location>
        <begin position="449"/>
        <end position="471"/>
    </location>
</feature>
<dbReference type="Gene3D" id="3.40.50.720">
    <property type="entry name" value="NAD(P)-binding Rossmann-like Domain"/>
    <property type="match status" value="2"/>
</dbReference>
<comment type="subcellular location">
    <subcellularLocation>
        <location evidence="1">Cell membrane</location>
        <topology evidence="1">Multi-pass membrane protein</topology>
    </subcellularLocation>
</comment>
<keyword evidence="3" id="KW-1003">Cell membrane</keyword>
<feature type="region of interest" description="Disordered" evidence="7">
    <location>
        <begin position="2668"/>
        <end position="2711"/>
    </location>
</feature>
<dbReference type="InterPro" id="IPR036291">
    <property type="entry name" value="NAD(P)-bd_dom_sf"/>
</dbReference>